<accession>A0A1M4T3K9</accession>
<organism evidence="2 3">
    <name type="scientific">Desulforamulus putei DSM 12395</name>
    <dbReference type="NCBI Taxonomy" id="1121429"/>
    <lineage>
        <taxon>Bacteria</taxon>
        <taxon>Bacillati</taxon>
        <taxon>Bacillota</taxon>
        <taxon>Clostridia</taxon>
        <taxon>Eubacteriales</taxon>
        <taxon>Peptococcaceae</taxon>
        <taxon>Desulforamulus</taxon>
    </lineage>
</organism>
<gene>
    <name evidence="2" type="ORF">SAMN02745133_00337</name>
</gene>
<evidence type="ECO:0000256" key="1">
    <source>
        <dbReference type="SAM" id="Phobius"/>
    </source>
</evidence>
<evidence type="ECO:0000313" key="3">
    <source>
        <dbReference type="Proteomes" id="UP000184148"/>
    </source>
</evidence>
<name>A0A1M4T3K9_9FIRM</name>
<keyword evidence="1" id="KW-1133">Transmembrane helix</keyword>
<dbReference type="Proteomes" id="UP000184148">
    <property type="component" value="Unassembled WGS sequence"/>
</dbReference>
<keyword evidence="1" id="KW-0472">Membrane</keyword>
<dbReference type="EMBL" id="FQUY01000001">
    <property type="protein sequence ID" value="SHE38908.1"/>
    <property type="molecule type" value="Genomic_DNA"/>
</dbReference>
<dbReference type="AlphaFoldDB" id="A0A1M4T3K9"/>
<keyword evidence="1" id="KW-0812">Transmembrane</keyword>
<feature type="transmembrane region" description="Helical" evidence="1">
    <location>
        <begin position="56"/>
        <end position="80"/>
    </location>
</feature>
<sequence>MFFKRDNLNCIELLHRIVLSFANRDRFTIADQVILLKSFDQAFKDLVIDQESYFDYVIFTCCLLSFQQILCILVIWPLLIPPDFDTVKEK</sequence>
<reference evidence="3" key="1">
    <citation type="submission" date="2016-11" db="EMBL/GenBank/DDBJ databases">
        <authorList>
            <person name="Varghese N."/>
            <person name="Submissions S."/>
        </authorList>
    </citation>
    <scope>NUCLEOTIDE SEQUENCE [LARGE SCALE GENOMIC DNA]</scope>
    <source>
        <strain evidence="3">DSM 12395</strain>
    </source>
</reference>
<protein>
    <submittedName>
        <fullName evidence="2">Uncharacterized protein</fullName>
    </submittedName>
</protein>
<keyword evidence="3" id="KW-1185">Reference proteome</keyword>
<proteinExistence type="predicted"/>
<evidence type="ECO:0000313" key="2">
    <source>
        <dbReference type="EMBL" id="SHE38908.1"/>
    </source>
</evidence>